<dbReference type="SUPFAM" id="SSF82171">
    <property type="entry name" value="DPP6 N-terminal domain-like"/>
    <property type="match status" value="1"/>
</dbReference>
<gene>
    <name evidence="3" type="ORF">METZ01_LOCUS71990</name>
</gene>
<organism evidence="3">
    <name type="scientific">marine metagenome</name>
    <dbReference type="NCBI Taxonomy" id="408172"/>
    <lineage>
        <taxon>unclassified sequences</taxon>
        <taxon>metagenomes</taxon>
        <taxon>ecological metagenomes</taxon>
    </lineage>
</organism>
<dbReference type="GO" id="GO:0008236">
    <property type="term" value="F:serine-type peptidase activity"/>
    <property type="evidence" value="ECO:0007669"/>
    <property type="project" value="InterPro"/>
</dbReference>
<protein>
    <recommendedName>
        <fullName evidence="4">Acylaminoacyl-peptidase</fullName>
    </recommendedName>
</protein>
<dbReference type="PANTHER" id="PTHR11731:SF193">
    <property type="entry name" value="DIPEPTIDYL PEPTIDASE 9"/>
    <property type="match status" value="1"/>
</dbReference>
<dbReference type="Gene3D" id="3.40.50.1820">
    <property type="entry name" value="alpha/beta hydrolase"/>
    <property type="match status" value="1"/>
</dbReference>
<dbReference type="InterPro" id="IPR002469">
    <property type="entry name" value="Peptidase_S9B_N"/>
</dbReference>
<dbReference type="InterPro" id="IPR011659">
    <property type="entry name" value="WD40"/>
</dbReference>
<dbReference type="InterPro" id="IPR029058">
    <property type="entry name" value="AB_hydrolase_fold"/>
</dbReference>
<dbReference type="PANTHER" id="PTHR11731">
    <property type="entry name" value="PROTEASE FAMILY S9B,C DIPEPTIDYL-PEPTIDASE IV-RELATED"/>
    <property type="match status" value="1"/>
</dbReference>
<evidence type="ECO:0008006" key="4">
    <source>
        <dbReference type="Google" id="ProtNLM"/>
    </source>
</evidence>
<dbReference type="EMBL" id="UINC01005110">
    <property type="protein sequence ID" value="SVA19136.1"/>
    <property type="molecule type" value="Genomic_DNA"/>
</dbReference>
<dbReference type="Pfam" id="PF07676">
    <property type="entry name" value="PD40"/>
    <property type="match status" value="1"/>
</dbReference>
<dbReference type="SUPFAM" id="SSF53474">
    <property type="entry name" value="alpha/beta-Hydrolases"/>
    <property type="match status" value="1"/>
</dbReference>
<evidence type="ECO:0000313" key="3">
    <source>
        <dbReference type="EMBL" id="SVA19136.1"/>
    </source>
</evidence>
<reference evidence="3" key="1">
    <citation type="submission" date="2018-05" db="EMBL/GenBank/DDBJ databases">
        <authorList>
            <person name="Lanie J.A."/>
            <person name="Ng W.-L."/>
            <person name="Kazmierczak K.M."/>
            <person name="Andrzejewski T.M."/>
            <person name="Davidsen T.M."/>
            <person name="Wayne K.J."/>
            <person name="Tettelin H."/>
            <person name="Glass J.I."/>
            <person name="Rusch D."/>
            <person name="Podicherti R."/>
            <person name="Tsui H.-C.T."/>
            <person name="Winkler M.E."/>
        </authorList>
    </citation>
    <scope>NUCLEOTIDE SEQUENCE</scope>
</reference>
<sequence length="697" mass="77829">MASLLVEGGRVSSVSGLPTKVIGEKLTIDQLLEISHPAPPIWSPQGNRIAFMRELDGAADLWWTTQEHDGPVPVTSEAGSDNPDTVSGFAWTASGDQLLYVLRGNLYRYDIDSGSVEALISDGSLSDGPTLTADGLKIALVRDGQPWIGSFPGLDGSFVVDSEGTFRDLVWSPDGRFLAVLHSSSETIVEDAAVLMGDKVEFTRHETNPTDLGVIDVVSGGLRWLERSDAYASEAAFSSGGMLAWQEIAHNAKQRRILVASPLDWSPRVVVDEYDEAWWTLTYLQTGPRWSPDIERFVFLSERDGWTHVYLLNASDPAPEAFPLTAGEFEVEEPVWSPDGRTLLLAANRGSLTERGLHLLEVPMTEGELRELEPISQLRGTSMFPRWRPDGEVVAFLHADPENPLDLWVQEPRPDAAEQLTDTWPEGAVEDQLIAPQTVRFSSADGELVPAQIFLPRDYSDRTGPVPVVVWVHGGGIRQNRYGWHPNRVYAMFYGFHQYLLQQGFMVVTVDYRGSIGYGRDFRQGQYLDLGGRDLDDVLATVRYLERIDDVDIGKVAVWGISYGGYLTMQALVKAPTAFDAGVNIAGVIDWLDWAIDPGGLWIDGRMESPEDHRELYQQRSPIHFVDQLTRPLLILHGTADQPVPALQTFRLIDALVRADKPFEVMLYPGEEHAFLRSRTWRDAFRRVERFFDATLR</sequence>
<dbReference type="GO" id="GO:0008239">
    <property type="term" value="F:dipeptidyl-peptidase activity"/>
    <property type="evidence" value="ECO:0007669"/>
    <property type="project" value="TreeGrafter"/>
</dbReference>
<feature type="domain" description="Peptidase S9 prolyl oligopeptidase catalytic" evidence="1">
    <location>
        <begin position="497"/>
        <end position="696"/>
    </location>
</feature>
<dbReference type="Pfam" id="PF00930">
    <property type="entry name" value="DPPIV_N"/>
    <property type="match status" value="1"/>
</dbReference>
<accession>A0A381TSX5</accession>
<dbReference type="InterPro" id="IPR050278">
    <property type="entry name" value="Serine_Prot_S9B/DPPIV"/>
</dbReference>
<dbReference type="InterPro" id="IPR011042">
    <property type="entry name" value="6-blade_b-propeller_TolB-like"/>
</dbReference>
<evidence type="ECO:0000259" key="1">
    <source>
        <dbReference type="Pfam" id="PF00326"/>
    </source>
</evidence>
<feature type="domain" description="Dipeptidylpeptidase IV N-terminal" evidence="2">
    <location>
        <begin position="83"/>
        <end position="349"/>
    </location>
</feature>
<dbReference type="AlphaFoldDB" id="A0A381TSX5"/>
<name>A0A381TSX5_9ZZZZ</name>
<dbReference type="GO" id="GO:0006508">
    <property type="term" value="P:proteolysis"/>
    <property type="evidence" value="ECO:0007669"/>
    <property type="project" value="InterPro"/>
</dbReference>
<dbReference type="Pfam" id="PF00326">
    <property type="entry name" value="Peptidase_S9"/>
    <property type="match status" value="1"/>
</dbReference>
<dbReference type="Gene3D" id="2.120.10.30">
    <property type="entry name" value="TolB, C-terminal domain"/>
    <property type="match status" value="2"/>
</dbReference>
<proteinExistence type="predicted"/>
<evidence type="ECO:0000259" key="2">
    <source>
        <dbReference type="Pfam" id="PF00930"/>
    </source>
</evidence>
<dbReference type="InterPro" id="IPR001375">
    <property type="entry name" value="Peptidase_S9_cat"/>
</dbReference>